<dbReference type="RefSeq" id="WP_194120999.1">
    <property type="nucleotide sequence ID" value="NZ_JACYGY010000001.1"/>
</dbReference>
<protein>
    <submittedName>
        <fullName evidence="2">Right-handed parallel beta-helix repeat-containing protein</fullName>
    </submittedName>
</protein>
<evidence type="ECO:0000313" key="3">
    <source>
        <dbReference type="Proteomes" id="UP000634134"/>
    </source>
</evidence>
<feature type="domain" description="Right handed beta helix" evidence="1">
    <location>
        <begin position="153"/>
        <end position="291"/>
    </location>
</feature>
<dbReference type="InterPro" id="IPR039448">
    <property type="entry name" value="Beta_helix"/>
</dbReference>
<dbReference type="EMBL" id="JACYGY010000001">
    <property type="protein sequence ID" value="MBE9462824.1"/>
    <property type="molecule type" value="Genomic_DNA"/>
</dbReference>
<dbReference type="Proteomes" id="UP000634134">
    <property type="component" value="Unassembled WGS sequence"/>
</dbReference>
<reference evidence="3" key="1">
    <citation type="submission" date="2023-07" db="EMBL/GenBank/DDBJ databases">
        <title>Dyadobacter sp. nov 'subterranea' isolated from contaminted grondwater.</title>
        <authorList>
            <person name="Szabo I."/>
            <person name="Al-Omari J."/>
            <person name="Szerdahelyi S.G."/>
            <person name="Rado J."/>
        </authorList>
    </citation>
    <scope>NUCLEOTIDE SEQUENCE [LARGE SCALE GENOMIC DNA]</scope>
    <source>
        <strain evidence="3">UP-52</strain>
    </source>
</reference>
<dbReference type="Gene3D" id="2.160.20.10">
    <property type="entry name" value="Single-stranded right-handed beta-helix, Pectin lyase-like"/>
    <property type="match status" value="3"/>
</dbReference>
<dbReference type="InterPro" id="IPR012334">
    <property type="entry name" value="Pectin_lyas_fold"/>
</dbReference>
<evidence type="ECO:0000259" key="1">
    <source>
        <dbReference type="Pfam" id="PF13229"/>
    </source>
</evidence>
<comment type="caution">
    <text evidence="2">The sequence shown here is derived from an EMBL/GenBank/DDBJ whole genome shotgun (WGS) entry which is preliminary data.</text>
</comment>
<evidence type="ECO:0000313" key="2">
    <source>
        <dbReference type="EMBL" id="MBE9462824.1"/>
    </source>
</evidence>
<keyword evidence="3" id="KW-1185">Reference proteome</keyword>
<proteinExistence type="predicted"/>
<organism evidence="2 3">
    <name type="scientific">Dyadobacter subterraneus</name>
    <dbReference type="NCBI Taxonomy" id="2773304"/>
    <lineage>
        <taxon>Bacteria</taxon>
        <taxon>Pseudomonadati</taxon>
        <taxon>Bacteroidota</taxon>
        <taxon>Cytophagia</taxon>
        <taxon>Cytophagales</taxon>
        <taxon>Spirosomataceae</taxon>
        <taxon>Dyadobacter</taxon>
    </lineage>
</organism>
<dbReference type="SMART" id="SM00710">
    <property type="entry name" value="PbH1"/>
    <property type="match status" value="6"/>
</dbReference>
<gene>
    <name evidence="2" type="ORF">IEE83_13135</name>
</gene>
<accession>A0ABR9WBG5</accession>
<name>A0ABR9WBG5_9BACT</name>
<dbReference type="SUPFAM" id="SSF51126">
    <property type="entry name" value="Pectin lyase-like"/>
    <property type="match status" value="2"/>
</dbReference>
<dbReference type="InterPro" id="IPR006626">
    <property type="entry name" value="PbH1"/>
</dbReference>
<dbReference type="Pfam" id="PF13229">
    <property type="entry name" value="Beta_helix"/>
    <property type="match status" value="1"/>
</dbReference>
<sequence length="558" mass="63015">MKDGYRRLLTLQPEINTVSVVDRNTLVINNALKIAPKVVITYSGKYWCRGNRGGEGGSYYRYDRDPAGITWWQAGDGNGSPGGINIPSNRTFEMRDNVTLKMRGTFMHAYNFITIWNKENVTIRGGNIIGDFDLDPALNEHKRADGTFDEGQWGYGISLQGSKNVLIENVDISKMWADGINLSPDYLHNYIVNSNITIRNTKSHHNRRQGMSIDGGSKLTFYGCEFSNIKGQDPQSGVDLERDTNNSLVQLKDVLFIGCKFLNNMIGARTAYSPKDEISVKFDHCLFDGNVSWDYDSYTASGIVFTNCKFAYQQSRFFSIELVGTKNHKFENCEFNNAIRTRPRDVGTVTYRCKNLYFENSKCLNVRYNSSNLYKFFDLSNSINAKIKHCKFESTSLQDDRILISADGAENIEVINNTMRELGEIFVIKNVNGFKFNNNTEINTLRVTGIFKGNVKHFEMCRNQFSGNSYFSKNALAPVLYLDGTGTAFGKITDNVVYKDAIFTPISKPNSNGTGLYREYSSTSDNIVIANNKTFGFTNENAFQFNVASTNLSVSYFK</sequence>
<dbReference type="InterPro" id="IPR011050">
    <property type="entry name" value="Pectin_lyase_fold/virulence"/>
</dbReference>